<accession>A0A4Q7X9E0</accession>
<organism evidence="2 3">
    <name type="scientific">Kribbella rubisoli</name>
    <dbReference type="NCBI Taxonomy" id="3075929"/>
    <lineage>
        <taxon>Bacteria</taxon>
        <taxon>Bacillati</taxon>
        <taxon>Actinomycetota</taxon>
        <taxon>Actinomycetes</taxon>
        <taxon>Propionibacteriales</taxon>
        <taxon>Kribbellaceae</taxon>
        <taxon>Kribbella</taxon>
    </lineage>
</organism>
<feature type="region of interest" description="Disordered" evidence="1">
    <location>
        <begin position="111"/>
        <end position="138"/>
    </location>
</feature>
<evidence type="ECO:0000313" key="2">
    <source>
        <dbReference type="EMBL" id="RZU19674.1"/>
    </source>
</evidence>
<proteinExistence type="predicted"/>
<comment type="caution">
    <text evidence="2">The sequence shown here is derived from an EMBL/GenBank/DDBJ whole genome shotgun (WGS) entry which is preliminary data.</text>
</comment>
<feature type="compositionally biased region" description="Polar residues" evidence="1">
    <location>
        <begin position="1"/>
        <end position="17"/>
    </location>
</feature>
<evidence type="ECO:0000313" key="3">
    <source>
        <dbReference type="Proteomes" id="UP000292027"/>
    </source>
</evidence>
<keyword evidence="3" id="KW-1185">Reference proteome</keyword>
<dbReference type="EMBL" id="SHKR01000011">
    <property type="protein sequence ID" value="RZU19674.1"/>
    <property type="molecule type" value="Genomic_DNA"/>
</dbReference>
<name>A0A4Q7X9E0_9ACTN</name>
<evidence type="ECO:0000256" key="1">
    <source>
        <dbReference type="SAM" id="MobiDB-lite"/>
    </source>
</evidence>
<reference evidence="2 3" key="1">
    <citation type="journal article" date="2015" name="Stand. Genomic Sci.">
        <title>Genomic Encyclopedia of Bacterial and Archaeal Type Strains, Phase III: the genomes of soil and plant-associated and newly described type strains.</title>
        <authorList>
            <person name="Whitman W.B."/>
            <person name="Woyke T."/>
            <person name="Klenk H.P."/>
            <person name="Zhou Y."/>
            <person name="Lilburn T.G."/>
            <person name="Beck B.J."/>
            <person name="De Vos P."/>
            <person name="Vandamme P."/>
            <person name="Eisen J.A."/>
            <person name="Garrity G."/>
            <person name="Hugenholtz P."/>
            <person name="Kyrpides N.C."/>
        </authorList>
    </citation>
    <scope>NUCLEOTIDE SEQUENCE [LARGE SCALE GENOMIC DNA]</scope>
    <source>
        <strain evidence="2 3">VKM Ac-2540</strain>
    </source>
</reference>
<protein>
    <submittedName>
        <fullName evidence="2">Uncharacterized protein</fullName>
    </submittedName>
</protein>
<sequence>MQVESVSATPVARSSTPPAAKDGQNYKACADGNCEVLIRGSAVITVYGVQFTFKVAGDTFDERGGDGFLHLSGTGGPFPVGGFTGASPTLKVPFHEGDTAVVAITTVGTPTPRRLRTPIPGASPRSTTPTPTKLPIYQPADGTNYEACRDGQCEVLLHRSARITIGKLAFDFTVANGAVHMLSCKQDNPLDCYDFHLDGSGGAGWADEPGGVMYDANLKAYDGEDAVLSITTE</sequence>
<dbReference type="Proteomes" id="UP000292027">
    <property type="component" value="Unassembled WGS sequence"/>
</dbReference>
<feature type="region of interest" description="Disordered" evidence="1">
    <location>
        <begin position="1"/>
        <end position="25"/>
    </location>
</feature>
<dbReference type="AlphaFoldDB" id="A0A4Q7X9E0"/>
<gene>
    <name evidence="2" type="ORF">EV645_1891</name>
</gene>